<comment type="caution">
    <text evidence="1">The sequence shown here is derived from an EMBL/GenBank/DDBJ whole genome shotgun (WGS) entry which is preliminary data.</text>
</comment>
<protein>
    <submittedName>
        <fullName evidence="1">Uncharacterized protein</fullName>
    </submittedName>
</protein>
<proteinExistence type="predicted"/>
<accession>A0A150MC22</accession>
<sequence>MRSESLLQKALQPILFRMKTKKKIGLILRPQQQQLPRRIISYCSNIL</sequence>
<evidence type="ECO:0000313" key="2">
    <source>
        <dbReference type="Proteomes" id="UP000075683"/>
    </source>
</evidence>
<name>A0A150MC22_9BACI</name>
<gene>
    <name evidence="1" type="ORF">B4135_1521</name>
</gene>
<reference evidence="1 2" key="1">
    <citation type="submission" date="2016-01" db="EMBL/GenBank/DDBJ databases">
        <title>Draft Genome Sequences of Seven Thermophilic Sporeformers Isolated from Foods.</title>
        <authorList>
            <person name="Berendsen E.M."/>
            <person name="Wells-Bennik M.H."/>
            <person name="Krawcyk A.O."/>
            <person name="De Jong A."/>
            <person name="Holsappel S."/>
            <person name="Eijlander R.T."/>
            <person name="Kuipers O.P."/>
        </authorList>
    </citation>
    <scope>NUCLEOTIDE SEQUENCE [LARGE SCALE GENOMIC DNA]</scope>
    <source>
        <strain evidence="1 2">B4135</strain>
    </source>
</reference>
<dbReference type="STRING" id="301148.B4135_1521"/>
<evidence type="ECO:0000313" key="1">
    <source>
        <dbReference type="EMBL" id="KYD22016.1"/>
    </source>
</evidence>
<dbReference type="AlphaFoldDB" id="A0A150MC22"/>
<organism evidence="1 2">
    <name type="scientific">Caldibacillus debilis</name>
    <dbReference type="NCBI Taxonomy" id="301148"/>
    <lineage>
        <taxon>Bacteria</taxon>
        <taxon>Bacillati</taxon>
        <taxon>Bacillota</taxon>
        <taxon>Bacilli</taxon>
        <taxon>Bacillales</taxon>
        <taxon>Bacillaceae</taxon>
        <taxon>Caldibacillus</taxon>
    </lineage>
</organism>
<dbReference type="EMBL" id="LQYT01000015">
    <property type="protein sequence ID" value="KYD22016.1"/>
    <property type="molecule type" value="Genomic_DNA"/>
</dbReference>
<dbReference type="Proteomes" id="UP000075683">
    <property type="component" value="Unassembled WGS sequence"/>
</dbReference>